<evidence type="ECO:0000259" key="1">
    <source>
        <dbReference type="Pfam" id="PF05050"/>
    </source>
</evidence>
<feature type="domain" description="Methyltransferase FkbM" evidence="1">
    <location>
        <begin position="32"/>
        <end position="197"/>
    </location>
</feature>
<keyword evidence="3" id="KW-1185">Reference proteome</keyword>
<dbReference type="Proteomes" id="UP001501175">
    <property type="component" value="Unassembled WGS sequence"/>
</dbReference>
<evidence type="ECO:0000313" key="3">
    <source>
        <dbReference type="Proteomes" id="UP001501175"/>
    </source>
</evidence>
<dbReference type="InterPro" id="IPR006342">
    <property type="entry name" value="FkbM_mtfrase"/>
</dbReference>
<reference evidence="3" key="1">
    <citation type="journal article" date="2019" name="Int. J. Syst. Evol. Microbiol.">
        <title>The Global Catalogue of Microorganisms (GCM) 10K type strain sequencing project: providing services to taxonomists for standard genome sequencing and annotation.</title>
        <authorList>
            <consortium name="The Broad Institute Genomics Platform"/>
            <consortium name="The Broad Institute Genome Sequencing Center for Infectious Disease"/>
            <person name="Wu L."/>
            <person name="Ma J."/>
        </authorList>
    </citation>
    <scope>NUCLEOTIDE SEQUENCE [LARGE SCALE GENOMIC DNA]</scope>
    <source>
        <strain evidence="3">JCM 17927</strain>
    </source>
</reference>
<dbReference type="Pfam" id="PF05050">
    <property type="entry name" value="Methyltransf_21"/>
    <property type="match status" value="1"/>
</dbReference>
<proteinExistence type="predicted"/>
<dbReference type="Gene3D" id="3.40.50.150">
    <property type="entry name" value="Vaccinia Virus protein VP39"/>
    <property type="match status" value="1"/>
</dbReference>
<sequence length="350" mass="40423">MYEGKLCYSQEGEDVLIERILHNINYSGSYIDVGAHHPIKLSNTYKFYCAGWRGINIEATPGSSSLFNKVRPHDINIEAPVFDKEEELIFYMFNQPELNTFSKEHAKQWDGKGDIRIIEKRKLRTSILNKIIESTYPNSKVFDMLSIDVEGLDLRILKTVNFEKYNFNFVIIEDDVTMDGISSSQIFEFLYSKGYKLQSKLFLSSIYYFDYSSAPGQKYLERLGIDVAPELLTMSTSASRIIDSVVEINDVLNKDKPIILVDQGEWAIGNKLGTRKVLPFLEKEGQYWGPPSTDDEAITELERQRKSGVASIVFAWPSFWWLGYFKGMTEYLNQSCKKILQNDRIIVYKF</sequence>
<gene>
    <name evidence="2" type="ORF">GCM10023189_16580</name>
</gene>
<name>A0ABP8MQA4_9BACT</name>
<dbReference type="EMBL" id="BAABHD010000022">
    <property type="protein sequence ID" value="GAA4452718.1"/>
    <property type="molecule type" value="Genomic_DNA"/>
</dbReference>
<dbReference type="RefSeq" id="WP_345242448.1">
    <property type="nucleotide sequence ID" value="NZ_BAABHD010000022.1"/>
</dbReference>
<accession>A0ABP8MQA4</accession>
<organism evidence="2 3">
    <name type="scientific">Nibrella saemangeumensis</name>
    <dbReference type="NCBI Taxonomy" id="1084526"/>
    <lineage>
        <taxon>Bacteria</taxon>
        <taxon>Pseudomonadati</taxon>
        <taxon>Bacteroidota</taxon>
        <taxon>Cytophagia</taxon>
        <taxon>Cytophagales</taxon>
        <taxon>Spirosomataceae</taxon>
        <taxon>Nibrella</taxon>
    </lineage>
</organism>
<dbReference type="PANTHER" id="PTHR34009:SF2">
    <property type="entry name" value="PROTEIN STAR"/>
    <property type="match status" value="1"/>
</dbReference>
<comment type="caution">
    <text evidence="2">The sequence shown here is derived from an EMBL/GenBank/DDBJ whole genome shotgun (WGS) entry which is preliminary data.</text>
</comment>
<dbReference type="InterPro" id="IPR053202">
    <property type="entry name" value="EGF_Rcpt_Signaling_Reg"/>
</dbReference>
<dbReference type="PANTHER" id="PTHR34009">
    <property type="entry name" value="PROTEIN STAR"/>
    <property type="match status" value="1"/>
</dbReference>
<protein>
    <recommendedName>
        <fullName evidence="1">Methyltransferase FkbM domain-containing protein</fullName>
    </recommendedName>
</protein>
<evidence type="ECO:0000313" key="2">
    <source>
        <dbReference type="EMBL" id="GAA4452718.1"/>
    </source>
</evidence>
<dbReference type="InterPro" id="IPR029063">
    <property type="entry name" value="SAM-dependent_MTases_sf"/>
</dbReference>